<dbReference type="PANTHER" id="PTHR30619:SF1">
    <property type="entry name" value="RECOMBINATION PROTEIN 2"/>
    <property type="match status" value="1"/>
</dbReference>
<feature type="transmembrane region" description="Helical" evidence="6">
    <location>
        <begin position="182"/>
        <end position="205"/>
    </location>
</feature>
<dbReference type="Proteomes" id="UP001500604">
    <property type="component" value="Unassembled WGS sequence"/>
</dbReference>
<protein>
    <submittedName>
        <fullName evidence="8">DNA internalization-related competence protein ComEC/Rec2</fullName>
    </submittedName>
</protein>
<comment type="caution">
    <text evidence="8">The sequence shown here is derived from an EMBL/GenBank/DDBJ whole genome shotgun (WGS) entry which is preliminary data.</text>
</comment>
<organism evidence="8 9">
    <name type="scientific">Kistimonas scapharcae</name>
    <dbReference type="NCBI Taxonomy" id="1036133"/>
    <lineage>
        <taxon>Bacteria</taxon>
        <taxon>Pseudomonadati</taxon>
        <taxon>Pseudomonadota</taxon>
        <taxon>Gammaproteobacteria</taxon>
        <taxon>Oceanospirillales</taxon>
        <taxon>Endozoicomonadaceae</taxon>
        <taxon>Kistimonas</taxon>
    </lineage>
</organism>
<dbReference type="InterPro" id="IPR036866">
    <property type="entry name" value="RibonucZ/Hydroxyglut_hydro"/>
</dbReference>
<feature type="transmembrane region" description="Helical" evidence="6">
    <location>
        <begin position="343"/>
        <end position="366"/>
    </location>
</feature>
<dbReference type="InterPro" id="IPR025405">
    <property type="entry name" value="DUF4131"/>
</dbReference>
<gene>
    <name evidence="8" type="ORF">GCM10023116_47060</name>
</gene>
<dbReference type="NCBIfam" id="TIGR00361">
    <property type="entry name" value="ComEC_Rec2"/>
    <property type="match status" value="1"/>
</dbReference>
<evidence type="ECO:0000256" key="3">
    <source>
        <dbReference type="ARBA" id="ARBA00022692"/>
    </source>
</evidence>
<dbReference type="InterPro" id="IPR004797">
    <property type="entry name" value="Competence_ComEC/Rec2"/>
</dbReference>
<reference evidence="9" key="1">
    <citation type="journal article" date="2019" name="Int. J. Syst. Evol. Microbiol.">
        <title>The Global Catalogue of Microorganisms (GCM) 10K type strain sequencing project: providing services to taxonomists for standard genome sequencing and annotation.</title>
        <authorList>
            <consortium name="The Broad Institute Genomics Platform"/>
            <consortium name="The Broad Institute Genome Sequencing Center for Infectious Disease"/>
            <person name="Wu L."/>
            <person name="Ma J."/>
        </authorList>
    </citation>
    <scope>NUCLEOTIDE SEQUENCE [LARGE SCALE GENOMIC DNA]</scope>
    <source>
        <strain evidence="9">JCM 17805</strain>
    </source>
</reference>
<name>A0ABP8V958_9GAMM</name>
<evidence type="ECO:0000259" key="7">
    <source>
        <dbReference type="SMART" id="SM00849"/>
    </source>
</evidence>
<feature type="transmembrane region" description="Helical" evidence="6">
    <location>
        <begin position="373"/>
        <end position="394"/>
    </location>
</feature>
<evidence type="ECO:0000256" key="2">
    <source>
        <dbReference type="ARBA" id="ARBA00022475"/>
    </source>
</evidence>
<evidence type="ECO:0000313" key="8">
    <source>
        <dbReference type="EMBL" id="GAA4652422.1"/>
    </source>
</evidence>
<evidence type="ECO:0000256" key="5">
    <source>
        <dbReference type="ARBA" id="ARBA00023136"/>
    </source>
</evidence>
<keyword evidence="2" id="KW-1003">Cell membrane</keyword>
<dbReference type="InterPro" id="IPR004477">
    <property type="entry name" value="ComEC_N"/>
</dbReference>
<evidence type="ECO:0000256" key="1">
    <source>
        <dbReference type="ARBA" id="ARBA00004651"/>
    </source>
</evidence>
<feature type="transmembrane region" description="Helical" evidence="6">
    <location>
        <begin position="406"/>
        <end position="424"/>
    </location>
</feature>
<feature type="transmembrane region" description="Helical" evidence="6">
    <location>
        <begin position="289"/>
        <end position="308"/>
    </location>
</feature>
<keyword evidence="3 6" id="KW-0812">Transmembrane</keyword>
<comment type="subcellular location">
    <subcellularLocation>
        <location evidence="1">Cell membrane</location>
        <topology evidence="1">Multi-pass membrane protein</topology>
    </subcellularLocation>
</comment>
<dbReference type="CDD" id="cd07731">
    <property type="entry name" value="ComA-like_MBL-fold"/>
    <property type="match status" value="1"/>
</dbReference>
<proteinExistence type="predicted"/>
<dbReference type="PANTHER" id="PTHR30619">
    <property type="entry name" value="DNA INTERNALIZATION/COMPETENCE PROTEIN COMEC/REC2"/>
    <property type="match status" value="1"/>
</dbReference>
<dbReference type="NCBIfam" id="TIGR00360">
    <property type="entry name" value="ComEC_N-term"/>
    <property type="match status" value="1"/>
</dbReference>
<dbReference type="SMART" id="SM00849">
    <property type="entry name" value="Lactamase_B"/>
    <property type="match status" value="1"/>
</dbReference>
<evidence type="ECO:0000313" key="9">
    <source>
        <dbReference type="Proteomes" id="UP001500604"/>
    </source>
</evidence>
<feature type="domain" description="Metallo-beta-lactamase" evidence="7">
    <location>
        <begin position="464"/>
        <end position="650"/>
    </location>
</feature>
<feature type="transmembrane region" description="Helical" evidence="6">
    <location>
        <begin position="217"/>
        <end position="235"/>
    </location>
</feature>
<accession>A0ABP8V958</accession>
<dbReference type="Gene3D" id="3.60.15.10">
    <property type="entry name" value="Ribonuclease Z/Hydroxyacylglutathione hydrolase-like"/>
    <property type="match status" value="1"/>
</dbReference>
<dbReference type="Pfam" id="PF00753">
    <property type="entry name" value="Lactamase_B"/>
    <property type="match status" value="1"/>
</dbReference>
<dbReference type="Pfam" id="PF13567">
    <property type="entry name" value="DUF4131"/>
    <property type="match status" value="1"/>
</dbReference>
<evidence type="ECO:0000256" key="4">
    <source>
        <dbReference type="ARBA" id="ARBA00022989"/>
    </source>
</evidence>
<dbReference type="Pfam" id="PF03772">
    <property type="entry name" value="Competence"/>
    <property type="match status" value="1"/>
</dbReference>
<dbReference type="InterPro" id="IPR035681">
    <property type="entry name" value="ComA-like_MBL"/>
</dbReference>
<keyword evidence="5 6" id="KW-0472">Membrane</keyword>
<evidence type="ECO:0000256" key="6">
    <source>
        <dbReference type="SAM" id="Phobius"/>
    </source>
</evidence>
<keyword evidence="9" id="KW-1185">Reference proteome</keyword>
<keyword evidence="4 6" id="KW-1133">Transmembrane helix</keyword>
<sequence length="710" mass="78124">MVLFGFAYGGFHGLMLLDRLFPADLEGIDLQINAEIDELPLKREGYASMLMRDVVIGGLPYPGRLRLSWHGAPDIKPGQRWDLTVRLKRPSGFSSPGAMDYEGWLLRQQVIATGYVRDENFQLLQDNEWTRVDRWRWKLAGFIERNYAGDRAAIFKALLLGDKRNLSPQLWDTFSQTGTTHLLVISGLHIGLIALVGWWFARLLAISGVIPLETWPLPKVGALISLGFALFYAFLAGFSIPAQRALVMLVVALGGILLDLKIKPFTLLLVALTVVVLLDPLAFISHGFWYSFVAVSALLYVFSGAQSTRRVSERFVRPQVTVFIALAPLLALNLQPVSVLSPLVNLVSIPLVGLLVVPLLFAGVALSVVSTSLGLIVMEFAGVILDVWVSALQWSEALTIDLPPLAVPNGFALILAMAGVVLFLTHSGLRFRWLALACFLPWLVPANNPLPDGVAEITVLDVGQGLAVLVCTRNHCLIYDTGDRFSDRFTAADAVIVPYLRHHPGISHPDVIVISHNDRDHRGGLETLLNAFPFSQLSVSEADDYPLPVSLCHDQDEWFWDGVRFRFLSTGERLSSRNDRSCVLQIQAGGHSVLLTGDISTRAEQRLVRRYGDKLASQVLVVAHHGSAGSSGNAFLSQVNPTYASISAGYRNRFGHPSSRVRERLGLVGAEILETPVTGTQVFRVGGESLPPPYCHRLQKAGYWSRKPLS</sequence>
<dbReference type="SUPFAM" id="SSF56281">
    <property type="entry name" value="Metallo-hydrolase/oxidoreductase"/>
    <property type="match status" value="1"/>
</dbReference>
<dbReference type="InterPro" id="IPR001279">
    <property type="entry name" value="Metallo-B-lactamas"/>
</dbReference>
<dbReference type="InterPro" id="IPR052159">
    <property type="entry name" value="Competence_DNA_uptake"/>
</dbReference>
<dbReference type="EMBL" id="BAABFL010000475">
    <property type="protein sequence ID" value="GAA4652422.1"/>
    <property type="molecule type" value="Genomic_DNA"/>
</dbReference>
<feature type="transmembrane region" description="Helical" evidence="6">
    <location>
        <begin position="320"/>
        <end position="337"/>
    </location>
</feature>